<dbReference type="Pfam" id="PF00005">
    <property type="entry name" value="ABC_tran"/>
    <property type="match status" value="1"/>
</dbReference>
<evidence type="ECO:0000313" key="7">
    <source>
        <dbReference type="Proteomes" id="UP000316609"/>
    </source>
</evidence>
<sequence length="281" mass="30127">MLRLSDVRKSYGKTVAVDGLSLQIAAGEVFGLLGPNGAGKSTTVALAVGLLEADRGTVEIAGAGGPADPAVRAKLGVAPQALALYEDLSGAENLRFFGTLQGMAGSALAERVRWALEFVGLTARARDRVSAYSGGMKRRLNLAVAVVHDPPLLLLDEPTVGVDPQSRNAIFGNIETLRRQGRTILYTTHYMEEAERLCNRVGIIDQGTLLALDTVERLIAAHGGRSALVLDENGTERRIETEDPAAEVAKLARRGSLPRFRLEQPDLEAVFLNLTGRHLRD</sequence>
<dbReference type="GO" id="GO:0005524">
    <property type="term" value="F:ATP binding"/>
    <property type="evidence" value="ECO:0007669"/>
    <property type="project" value="UniProtKB-KW"/>
</dbReference>
<dbReference type="InterPro" id="IPR027417">
    <property type="entry name" value="P-loop_NTPase"/>
</dbReference>
<dbReference type="Gene3D" id="3.40.50.300">
    <property type="entry name" value="P-loop containing nucleotide triphosphate hydrolases"/>
    <property type="match status" value="1"/>
</dbReference>
<dbReference type="InterPro" id="IPR050763">
    <property type="entry name" value="ABC_transporter_ATP-binding"/>
</dbReference>
<dbReference type="InterPro" id="IPR003439">
    <property type="entry name" value="ABC_transporter-like_ATP-bd"/>
</dbReference>
<protein>
    <submittedName>
        <fullName evidence="6">ABC transporter ATP-binding protein</fullName>
    </submittedName>
</protein>
<organism evidence="6 7">
    <name type="scientific">Eiseniibacteriota bacterium</name>
    <dbReference type="NCBI Taxonomy" id="2212470"/>
    <lineage>
        <taxon>Bacteria</taxon>
        <taxon>Candidatus Eiseniibacteriota</taxon>
    </lineage>
</organism>
<evidence type="ECO:0000256" key="4">
    <source>
        <dbReference type="ARBA" id="ARBA00022840"/>
    </source>
</evidence>
<dbReference type="InterPro" id="IPR003593">
    <property type="entry name" value="AAA+_ATPase"/>
</dbReference>
<name>A0A538TX26_UNCEI</name>
<comment type="similarity">
    <text evidence="1">Belongs to the ABC transporter superfamily.</text>
</comment>
<dbReference type="SUPFAM" id="SSF52540">
    <property type="entry name" value="P-loop containing nucleoside triphosphate hydrolases"/>
    <property type="match status" value="1"/>
</dbReference>
<evidence type="ECO:0000313" key="6">
    <source>
        <dbReference type="EMBL" id="TMQ68183.1"/>
    </source>
</evidence>
<dbReference type="AlphaFoldDB" id="A0A538TX26"/>
<gene>
    <name evidence="6" type="ORF">E6K78_02135</name>
</gene>
<dbReference type="EMBL" id="VBOY01000014">
    <property type="protein sequence ID" value="TMQ68183.1"/>
    <property type="molecule type" value="Genomic_DNA"/>
</dbReference>
<feature type="domain" description="ABC transporter" evidence="5">
    <location>
        <begin position="2"/>
        <end position="231"/>
    </location>
</feature>
<evidence type="ECO:0000256" key="2">
    <source>
        <dbReference type="ARBA" id="ARBA00022448"/>
    </source>
</evidence>
<proteinExistence type="inferred from homology"/>
<evidence type="ECO:0000256" key="1">
    <source>
        <dbReference type="ARBA" id="ARBA00005417"/>
    </source>
</evidence>
<dbReference type="PANTHER" id="PTHR42711">
    <property type="entry name" value="ABC TRANSPORTER ATP-BINDING PROTEIN"/>
    <property type="match status" value="1"/>
</dbReference>
<keyword evidence="2" id="KW-0813">Transport</keyword>
<dbReference type="SMART" id="SM00382">
    <property type="entry name" value="AAA"/>
    <property type="match status" value="1"/>
</dbReference>
<dbReference type="Proteomes" id="UP000316609">
    <property type="component" value="Unassembled WGS sequence"/>
</dbReference>
<keyword evidence="4 6" id="KW-0067">ATP-binding</keyword>
<accession>A0A538TX26</accession>
<keyword evidence="3" id="KW-0547">Nucleotide-binding</keyword>
<evidence type="ECO:0000259" key="5">
    <source>
        <dbReference type="PROSITE" id="PS50893"/>
    </source>
</evidence>
<dbReference type="GO" id="GO:0016887">
    <property type="term" value="F:ATP hydrolysis activity"/>
    <property type="evidence" value="ECO:0007669"/>
    <property type="project" value="InterPro"/>
</dbReference>
<comment type="caution">
    <text evidence="6">The sequence shown here is derived from an EMBL/GenBank/DDBJ whole genome shotgun (WGS) entry which is preliminary data.</text>
</comment>
<evidence type="ECO:0000256" key="3">
    <source>
        <dbReference type="ARBA" id="ARBA00022741"/>
    </source>
</evidence>
<dbReference type="PANTHER" id="PTHR42711:SF5">
    <property type="entry name" value="ABC TRANSPORTER ATP-BINDING PROTEIN NATA"/>
    <property type="match status" value="1"/>
</dbReference>
<dbReference type="PROSITE" id="PS00211">
    <property type="entry name" value="ABC_TRANSPORTER_1"/>
    <property type="match status" value="1"/>
</dbReference>
<dbReference type="PROSITE" id="PS50893">
    <property type="entry name" value="ABC_TRANSPORTER_2"/>
    <property type="match status" value="1"/>
</dbReference>
<reference evidence="6 7" key="1">
    <citation type="journal article" date="2019" name="Nat. Microbiol.">
        <title>Mediterranean grassland soil C-N compound turnover is dependent on rainfall and depth, and is mediated by genomically divergent microorganisms.</title>
        <authorList>
            <person name="Diamond S."/>
            <person name="Andeer P.F."/>
            <person name="Li Z."/>
            <person name="Crits-Christoph A."/>
            <person name="Burstein D."/>
            <person name="Anantharaman K."/>
            <person name="Lane K.R."/>
            <person name="Thomas B.C."/>
            <person name="Pan C."/>
            <person name="Northen T.R."/>
            <person name="Banfield J.F."/>
        </authorList>
    </citation>
    <scope>NUCLEOTIDE SEQUENCE [LARGE SCALE GENOMIC DNA]</scope>
    <source>
        <strain evidence="6">WS_8</strain>
    </source>
</reference>
<dbReference type="InterPro" id="IPR017871">
    <property type="entry name" value="ABC_transporter-like_CS"/>
</dbReference>